<dbReference type="RefSeq" id="WP_353568037.1">
    <property type="nucleotide sequence ID" value="NZ_BAABRI010000019.1"/>
</dbReference>
<gene>
    <name evidence="1" type="ORF">Hsar01_03173</name>
</gene>
<comment type="caution">
    <text evidence="1">The sequence shown here is derived from an EMBL/GenBank/DDBJ whole genome shotgun (WGS) entry which is preliminary data.</text>
</comment>
<accession>A0ABP9UTB8</accession>
<reference evidence="1 2" key="1">
    <citation type="submission" date="2024-02" db="EMBL/GenBank/DDBJ databases">
        <title>Haloferula sargassicola NBRC 104335.</title>
        <authorList>
            <person name="Ichikawa N."/>
            <person name="Katano-Makiyama Y."/>
            <person name="Hidaka K."/>
        </authorList>
    </citation>
    <scope>NUCLEOTIDE SEQUENCE [LARGE SCALE GENOMIC DNA]</scope>
    <source>
        <strain evidence="1 2">NBRC 104335</strain>
    </source>
</reference>
<dbReference type="Proteomes" id="UP001476282">
    <property type="component" value="Unassembled WGS sequence"/>
</dbReference>
<sequence length="100" mass="11402">MSHNLAREKREDYLAQFGESYDPARYSSPETTPVGRRQLVASIKVCDAHARQTDIHYELQKLPKAGDAVILDSKHEHLPKEHEEQAEIIKLWSPHTKAAS</sequence>
<evidence type="ECO:0000313" key="1">
    <source>
        <dbReference type="EMBL" id="GAA5483936.1"/>
    </source>
</evidence>
<keyword evidence="2" id="KW-1185">Reference proteome</keyword>
<dbReference type="EMBL" id="BAABRI010000019">
    <property type="protein sequence ID" value="GAA5483936.1"/>
    <property type="molecule type" value="Genomic_DNA"/>
</dbReference>
<protein>
    <submittedName>
        <fullName evidence="1">Uncharacterized protein</fullName>
    </submittedName>
</protein>
<name>A0ABP9UTB8_9BACT</name>
<evidence type="ECO:0000313" key="2">
    <source>
        <dbReference type="Proteomes" id="UP001476282"/>
    </source>
</evidence>
<proteinExistence type="predicted"/>
<organism evidence="1 2">
    <name type="scientific">Haloferula sargassicola</name>
    <dbReference type="NCBI Taxonomy" id="490096"/>
    <lineage>
        <taxon>Bacteria</taxon>
        <taxon>Pseudomonadati</taxon>
        <taxon>Verrucomicrobiota</taxon>
        <taxon>Verrucomicrobiia</taxon>
        <taxon>Verrucomicrobiales</taxon>
        <taxon>Verrucomicrobiaceae</taxon>
        <taxon>Haloferula</taxon>
    </lineage>
</organism>